<name>A0A9N9PQ24_9HELO</name>
<organism evidence="3 4">
    <name type="scientific">Hymenoscyphus fraxineus</name>
    <dbReference type="NCBI Taxonomy" id="746836"/>
    <lineage>
        <taxon>Eukaryota</taxon>
        <taxon>Fungi</taxon>
        <taxon>Dikarya</taxon>
        <taxon>Ascomycota</taxon>
        <taxon>Pezizomycotina</taxon>
        <taxon>Leotiomycetes</taxon>
        <taxon>Helotiales</taxon>
        <taxon>Helotiaceae</taxon>
        <taxon>Hymenoscyphus</taxon>
    </lineage>
</organism>
<dbReference type="PANTHER" id="PTHR33205:SF1">
    <property type="entry name" value="TRANSMEMBRANE PROTEIN"/>
    <property type="match status" value="1"/>
</dbReference>
<accession>A0A9N9PQ24</accession>
<evidence type="ECO:0000313" key="3">
    <source>
        <dbReference type="EMBL" id="CAG8951605.1"/>
    </source>
</evidence>
<feature type="region of interest" description="Disordered" evidence="1">
    <location>
        <begin position="107"/>
        <end position="131"/>
    </location>
</feature>
<dbReference type="PANTHER" id="PTHR33205">
    <property type="entry name" value="TRANSMEMBRANE PROTEIN"/>
    <property type="match status" value="1"/>
</dbReference>
<dbReference type="InterPro" id="IPR003306">
    <property type="entry name" value="WIF"/>
</dbReference>
<comment type="caution">
    <text evidence="3">The sequence shown here is derived from an EMBL/GenBank/DDBJ whole genome shotgun (WGS) entry which is preliminary data.</text>
</comment>
<evidence type="ECO:0000313" key="4">
    <source>
        <dbReference type="Proteomes" id="UP000696280"/>
    </source>
</evidence>
<reference evidence="3" key="1">
    <citation type="submission" date="2021-07" db="EMBL/GenBank/DDBJ databases">
        <authorList>
            <person name="Durling M."/>
        </authorList>
    </citation>
    <scope>NUCLEOTIDE SEQUENCE</scope>
</reference>
<proteinExistence type="predicted"/>
<gene>
    <name evidence="3" type="ORF">HYFRA_00005405</name>
</gene>
<dbReference type="PROSITE" id="PS50814">
    <property type="entry name" value="WIF"/>
    <property type="match status" value="1"/>
</dbReference>
<dbReference type="OrthoDB" id="3472258at2759"/>
<protein>
    <recommendedName>
        <fullName evidence="2">WIF domain-containing protein</fullName>
    </recommendedName>
</protein>
<evidence type="ECO:0000259" key="2">
    <source>
        <dbReference type="PROSITE" id="PS50814"/>
    </source>
</evidence>
<dbReference type="AntiFam" id="ANF00034">
    <property type="entry name" value="Antisense to 5.8S rRNA"/>
</dbReference>
<dbReference type="AlphaFoldDB" id="A0A9N9PQ24"/>
<evidence type="ECO:0000256" key="1">
    <source>
        <dbReference type="SAM" id="MobiDB-lite"/>
    </source>
</evidence>
<dbReference type="EMBL" id="CAJVRL010000044">
    <property type="protein sequence ID" value="CAG8951605.1"/>
    <property type="molecule type" value="Genomic_DNA"/>
</dbReference>
<sequence>MTSCSKELRPEPHPKHLLQITTRTLKAPDFKFELLPLHSPLLSGYPYLIRGPPKGAAQDPAGAGVGLNDARTGMPPGIPRGAMCVQRFDDSLNSAIHITYRISLRSSSMPEPRDPLLKGPLAGTVSRGRRPEGDLLKQQYNIHKGSPTERASSQVSPAGRLYLKHRGAHDHLVCERSPGLQGRLTGLRCGSPIVHLSRCDEPPSFLMEGSGESFRTSPQFDHVAAEATCCPSYSRGPPGGCKGFHSTTKGSLFRSETLLRLLLPLNDQVWTTFRPWLGVATRPGPVRKPHLAIQSVVATGGVPGPYLLSQGRLVVMSFRSSPHFEGVAAKRLALGYQAHHHPLGVLLGAELAFYLTPGGALPSISLSFSLATILPPEPKDFDFS</sequence>
<keyword evidence="4" id="KW-1185">Reference proteome</keyword>
<dbReference type="Proteomes" id="UP000696280">
    <property type="component" value="Unassembled WGS sequence"/>
</dbReference>
<feature type="domain" description="WIF" evidence="2">
    <location>
        <begin position="336"/>
        <end position="384"/>
    </location>
</feature>